<evidence type="ECO:0000313" key="1">
    <source>
        <dbReference type="EMBL" id="GAG39148.1"/>
    </source>
</evidence>
<dbReference type="EMBL" id="BARS01043390">
    <property type="protein sequence ID" value="GAG39148.1"/>
    <property type="molecule type" value="Genomic_DNA"/>
</dbReference>
<sequence>MAKHVPASANLFITVRELDEVDAAMHRAHAWRLLPILAGKSMESNTTFDLRGALTDFIGPGSSIRIDDLMHTEIGIVAPSWRRLGRAVWLVRLADESVIDKWFPESHHKGGGDSRATRFFKTADDVLVCVRDNIAVIARRKG</sequence>
<organism evidence="1">
    <name type="scientific">marine sediment metagenome</name>
    <dbReference type="NCBI Taxonomy" id="412755"/>
    <lineage>
        <taxon>unclassified sequences</taxon>
        <taxon>metagenomes</taxon>
        <taxon>ecological metagenomes</taxon>
    </lineage>
</organism>
<name>X0XR70_9ZZZZ</name>
<dbReference type="AlphaFoldDB" id="X0XR70"/>
<proteinExistence type="predicted"/>
<reference evidence="1" key="1">
    <citation type="journal article" date="2014" name="Front. Microbiol.">
        <title>High frequency of phylogenetically diverse reductive dehalogenase-homologous genes in deep subseafloor sedimentary metagenomes.</title>
        <authorList>
            <person name="Kawai M."/>
            <person name="Futagami T."/>
            <person name="Toyoda A."/>
            <person name="Takaki Y."/>
            <person name="Nishi S."/>
            <person name="Hori S."/>
            <person name="Arai W."/>
            <person name="Tsubouchi T."/>
            <person name="Morono Y."/>
            <person name="Uchiyama I."/>
            <person name="Ito T."/>
            <person name="Fujiyama A."/>
            <person name="Inagaki F."/>
            <person name="Takami H."/>
        </authorList>
    </citation>
    <scope>NUCLEOTIDE SEQUENCE</scope>
    <source>
        <strain evidence="1">Expedition CK06-06</strain>
    </source>
</reference>
<protein>
    <submittedName>
        <fullName evidence="1">Uncharacterized protein</fullName>
    </submittedName>
</protein>
<feature type="non-terminal residue" evidence="1">
    <location>
        <position position="142"/>
    </location>
</feature>
<accession>X0XR70</accession>
<comment type="caution">
    <text evidence="1">The sequence shown here is derived from an EMBL/GenBank/DDBJ whole genome shotgun (WGS) entry which is preliminary data.</text>
</comment>
<gene>
    <name evidence="1" type="ORF">S01H1_65698</name>
</gene>